<dbReference type="SUPFAM" id="SSF53448">
    <property type="entry name" value="Nucleotide-diphospho-sugar transferases"/>
    <property type="match status" value="1"/>
</dbReference>
<dbReference type="Pfam" id="PF06427">
    <property type="entry name" value="UDP-g_GGTase"/>
    <property type="match status" value="1"/>
</dbReference>
<dbReference type="PANTHER" id="PTHR11226">
    <property type="entry name" value="UDP-GLUCOSE GLYCOPROTEIN:GLUCOSYLTRANSFERASE"/>
    <property type="match status" value="1"/>
</dbReference>
<evidence type="ECO:0000313" key="6">
    <source>
        <dbReference type="Proteomes" id="UP001476798"/>
    </source>
</evidence>
<dbReference type="PANTHER" id="PTHR11226:SF1">
    <property type="entry name" value="UDP-GLUCOSE:GLYCOPROTEIN GLUCOSYLTRANSFERASE 2"/>
    <property type="match status" value="1"/>
</dbReference>
<name>A0ABV0N2M1_9TELE</name>
<evidence type="ECO:0000313" key="5">
    <source>
        <dbReference type="EMBL" id="MEQ2164517.1"/>
    </source>
</evidence>
<accession>A0ABV0N2M1</accession>
<comment type="cofactor">
    <cofactor evidence="1">
        <name>Ca(2+)</name>
        <dbReference type="ChEBI" id="CHEBI:29108"/>
    </cofactor>
</comment>
<keyword evidence="6" id="KW-1185">Reference proteome</keyword>
<feature type="domain" description="Glucosyltransferase 24 catalytic" evidence="4">
    <location>
        <begin position="242"/>
        <end position="356"/>
    </location>
</feature>
<organism evidence="5 6">
    <name type="scientific">Goodea atripinnis</name>
    <dbReference type="NCBI Taxonomy" id="208336"/>
    <lineage>
        <taxon>Eukaryota</taxon>
        <taxon>Metazoa</taxon>
        <taxon>Chordata</taxon>
        <taxon>Craniata</taxon>
        <taxon>Vertebrata</taxon>
        <taxon>Euteleostomi</taxon>
        <taxon>Actinopterygii</taxon>
        <taxon>Neopterygii</taxon>
        <taxon>Teleostei</taxon>
        <taxon>Neoteleostei</taxon>
        <taxon>Acanthomorphata</taxon>
        <taxon>Ovalentaria</taxon>
        <taxon>Atherinomorphae</taxon>
        <taxon>Cyprinodontiformes</taxon>
        <taxon>Goodeidae</taxon>
        <taxon>Goodea</taxon>
    </lineage>
</organism>
<evidence type="ECO:0000259" key="4">
    <source>
        <dbReference type="Pfam" id="PF18404"/>
    </source>
</evidence>
<feature type="non-terminal residue" evidence="5">
    <location>
        <position position="1"/>
    </location>
</feature>
<gene>
    <name evidence="5" type="ORF">GOODEAATRI_007479</name>
</gene>
<dbReference type="Pfam" id="PF18404">
    <property type="entry name" value="Glyco_transf_24"/>
    <property type="match status" value="1"/>
</dbReference>
<sequence>VLSQVVNVKLQVFMNCRAKLSELPLKSFYRFVLEPDVAFLANDTASPGPVARFMELPESPLLTLNMITPESWMVQAEHSLHDLDNIHLQEVNGVVAAEFELEHLLLEGHCFDLSTGQPPRGLQFTLGMSQDPLMYDTIVMANLVSILLRHIQPSVPLESYRTTKIYPPILQVKLRGDVIFHLGRVIILVVSGTLLWLGGRSGPIGSVCFPESQSVHFPPPACSINSSGNSFGLYNVNIYSSVETISHMAKSYGFQYELVQYKWPRWLHQQTEKQRIIWGYKILFLDVLFPLAVDKIIFVDADQIVRADLKELRDLELEGAPYGYTPFCDSRKEMDGYRFWKSGYWASHLGQRKYHIR</sequence>
<dbReference type="InterPro" id="IPR040497">
    <property type="entry name" value="Glyco_transf_24"/>
</dbReference>
<dbReference type="EMBL" id="JAHRIO010020371">
    <property type="protein sequence ID" value="MEQ2164517.1"/>
    <property type="molecule type" value="Genomic_DNA"/>
</dbReference>
<reference evidence="5 6" key="1">
    <citation type="submission" date="2021-06" db="EMBL/GenBank/DDBJ databases">
        <authorList>
            <person name="Palmer J.M."/>
        </authorList>
    </citation>
    <scope>NUCLEOTIDE SEQUENCE [LARGE SCALE GENOMIC DNA]</scope>
    <source>
        <strain evidence="5 6">GA_2019</strain>
        <tissue evidence="5">Muscle</tissue>
    </source>
</reference>
<comment type="catalytic activity">
    <reaction evidence="3">
        <text>N(4)-(alpha-D-Man-(1-&gt;2)-alpha-D-Man-(1-&gt;2)-alpha-D-Man-(1-&gt;3)-[alpha-D-Man-(1-&gt;2)-alpha-D-Man-(1-&gt;3)-[alpha-D-Man-(1-&gt;2)-alpha-D-Man-(1-&gt;6)]-alpha-D-Man-(1-&gt;6)]-beta-D-Man-(1-&gt;4)-beta-D-GlcNAc-(1-&gt;4)-beta-D-GlcNAc)-L-asparaginyl-[protein] (N-glucan mannose isomer 9A1,2,3B1,2,3) + UDP-alpha-D-glucose = N(4)-(alpha-D-Glc-(1-&gt;3)-alpha-D-Man-(1-&gt;2)-alpha-D-Man-(1-&gt;2)-alpha-D-Man-(1-&gt;3)-[alpha-D-Man-(1-&gt;2)-alpha-D-Man-(1-&gt;3)-[alpha-D-Man-(1-&gt;2)-alpha-D-Man-(1-&gt;6)]-alpha-D-Man-(1-&gt;6)]-beta-D-Man-(1-&gt;4)-beta-D-GlcNAc-(1-&gt;4)-beta-D-GlcNAc)-L-asparaginyl-[protein] + UDP + H(+)</text>
        <dbReference type="Rhea" id="RHEA:61304"/>
        <dbReference type="Rhea" id="RHEA-COMP:14356"/>
        <dbReference type="Rhea" id="RHEA-COMP:14357"/>
        <dbReference type="ChEBI" id="CHEBI:15378"/>
        <dbReference type="ChEBI" id="CHEBI:58223"/>
        <dbReference type="ChEBI" id="CHEBI:58885"/>
        <dbReference type="ChEBI" id="CHEBI:59080"/>
        <dbReference type="ChEBI" id="CHEBI:139493"/>
    </reaction>
</comment>
<protein>
    <recommendedName>
        <fullName evidence="4">Glucosyltransferase 24 catalytic domain-containing protein</fullName>
    </recommendedName>
</protein>
<evidence type="ECO:0000256" key="2">
    <source>
        <dbReference type="ARBA" id="ARBA00045874"/>
    </source>
</evidence>
<dbReference type="InterPro" id="IPR009448">
    <property type="entry name" value="UDP-g_GGtrans"/>
</dbReference>
<comment type="function">
    <text evidence="2">Recognizes glycoproteins with minor folding defects. Reglucosylates single N-glycans near the misfolded part of the protein, thus providing quality control for protein folding in the endoplasmic reticulum. Reglucosylated proteins are recognized by calreticulin for recycling to the endoplasmic reticulum and refolding or degradation.</text>
</comment>
<dbReference type="Gene3D" id="3.90.550.10">
    <property type="entry name" value="Spore Coat Polysaccharide Biosynthesis Protein SpsA, Chain A"/>
    <property type="match status" value="1"/>
</dbReference>
<proteinExistence type="predicted"/>
<dbReference type="InterPro" id="IPR029044">
    <property type="entry name" value="Nucleotide-diphossugar_trans"/>
</dbReference>
<comment type="caution">
    <text evidence="5">The sequence shown here is derived from an EMBL/GenBank/DDBJ whole genome shotgun (WGS) entry which is preliminary data.</text>
</comment>
<dbReference type="Proteomes" id="UP001476798">
    <property type="component" value="Unassembled WGS sequence"/>
</dbReference>
<evidence type="ECO:0000256" key="3">
    <source>
        <dbReference type="ARBA" id="ARBA00048456"/>
    </source>
</evidence>
<evidence type="ECO:0000256" key="1">
    <source>
        <dbReference type="ARBA" id="ARBA00001913"/>
    </source>
</evidence>